<dbReference type="EMBL" id="FO818640">
    <property type="protein sequence ID" value="CDM97746.1"/>
    <property type="molecule type" value="Genomic_DNA"/>
</dbReference>
<accession>A0A9P1KK06</accession>
<reference evidence="1 2" key="1">
    <citation type="submission" date="2014-02" db="EMBL/GenBank/DDBJ databases">
        <authorList>
            <person name="Genoscope - CEA"/>
        </authorList>
    </citation>
    <scope>NUCLEOTIDE SEQUENCE [LARGE SCALE GENOMIC DNA]</scope>
    <source>
        <strain evidence="1 2">PCC 8005</strain>
    </source>
</reference>
<dbReference type="RefSeq" id="WP_006623473.1">
    <property type="nucleotide sequence ID" value="NZ_FO818640.1"/>
</dbReference>
<sequence>MPRITIDVPDELSGQLTQISEIQPNYRTQSIDTDINAELHQFKLWRSLPLWKKAEIVSGWTNGVWQMSLMAIQNHFSRDNSRHNPSARQSRV</sequence>
<keyword evidence="2" id="KW-1185">Reference proteome</keyword>
<evidence type="ECO:0000313" key="1">
    <source>
        <dbReference type="EMBL" id="CDM97746.1"/>
    </source>
</evidence>
<gene>
    <name evidence="1" type="ORF">ARTHRO_60347</name>
</gene>
<organism evidence="1 2">
    <name type="scientific">Limnospira indica PCC 8005</name>
    <dbReference type="NCBI Taxonomy" id="376219"/>
    <lineage>
        <taxon>Bacteria</taxon>
        <taxon>Bacillati</taxon>
        <taxon>Cyanobacteriota</taxon>
        <taxon>Cyanophyceae</taxon>
        <taxon>Oscillatoriophycideae</taxon>
        <taxon>Oscillatoriales</taxon>
        <taxon>Sirenicapillariaceae</taxon>
        <taxon>Limnospira</taxon>
    </lineage>
</organism>
<name>A0A9P1KK06_9CYAN</name>
<evidence type="ECO:0000313" key="2">
    <source>
        <dbReference type="Proteomes" id="UP000032946"/>
    </source>
</evidence>
<dbReference type="AlphaFoldDB" id="A0A9P1KK06"/>
<protein>
    <submittedName>
        <fullName evidence="1">Uncharacterized protein</fullName>
    </submittedName>
</protein>
<proteinExistence type="predicted"/>
<dbReference type="Proteomes" id="UP000032946">
    <property type="component" value="Chromosome"/>
</dbReference>